<dbReference type="GO" id="GO:0005524">
    <property type="term" value="F:ATP binding"/>
    <property type="evidence" value="ECO:0007669"/>
    <property type="project" value="UniProtKB-KW"/>
</dbReference>
<dbReference type="EC" id="2.7.2.7" evidence="9"/>
<dbReference type="PIRSF" id="PIRSF036458">
    <property type="entry name" value="Butyrate_kin"/>
    <property type="match status" value="1"/>
</dbReference>
<dbReference type="Pfam" id="PF00871">
    <property type="entry name" value="Acetate_kinase"/>
    <property type="match status" value="1"/>
</dbReference>
<keyword evidence="7 9" id="KW-0067">ATP-binding</keyword>
<dbReference type="PRINTS" id="PR00471">
    <property type="entry name" value="ACETATEKNASE"/>
</dbReference>
<keyword evidence="4 9" id="KW-0808">Transferase</keyword>
<keyword evidence="6 9" id="KW-0418">Kinase</keyword>
<evidence type="ECO:0000256" key="9">
    <source>
        <dbReference type="HAMAP-Rule" id="MF_00542"/>
    </source>
</evidence>
<gene>
    <name evidence="9 11" type="primary">buk</name>
    <name evidence="11" type="ORF">HZI73_12630</name>
</gene>
<evidence type="ECO:0000256" key="3">
    <source>
        <dbReference type="ARBA" id="ARBA00022490"/>
    </source>
</evidence>
<evidence type="ECO:0000256" key="5">
    <source>
        <dbReference type="ARBA" id="ARBA00022741"/>
    </source>
</evidence>
<dbReference type="Gene3D" id="3.30.420.40">
    <property type="match status" value="2"/>
</dbReference>
<dbReference type="EMBL" id="CP058649">
    <property type="protein sequence ID" value="QUI25706.1"/>
    <property type="molecule type" value="Genomic_DNA"/>
</dbReference>
<dbReference type="PANTHER" id="PTHR21060:SF3">
    <property type="entry name" value="BUTYRATE KINASE 2-RELATED"/>
    <property type="match status" value="1"/>
</dbReference>
<evidence type="ECO:0000256" key="2">
    <source>
        <dbReference type="ARBA" id="ARBA00008748"/>
    </source>
</evidence>
<dbReference type="KEGG" id="vpy:HZI73_12630"/>
<evidence type="ECO:0000256" key="7">
    <source>
        <dbReference type="ARBA" id="ARBA00022840"/>
    </source>
</evidence>
<dbReference type="InterPro" id="IPR023865">
    <property type="entry name" value="Aliphatic_acid_kinase_CS"/>
</dbReference>
<dbReference type="GO" id="GO:0006083">
    <property type="term" value="P:acetate metabolic process"/>
    <property type="evidence" value="ECO:0007669"/>
    <property type="project" value="TreeGrafter"/>
</dbReference>
<evidence type="ECO:0000256" key="1">
    <source>
        <dbReference type="ARBA" id="ARBA00004496"/>
    </source>
</evidence>
<dbReference type="InterPro" id="IPR043129">
    <property type="entry name" value="ATPase_NBD"/>
</dbReference>
<dbReference type="PANTHER" id="PTHR21060">
    <property type="entry name" value="ACETATE KINASE"/>
    <property type="match status" value="1"/>
</dbReference>
<dbReference type="GO" id="GO:0047761">
    <property type="term" value="F:butyrate kinase activity"/>
    <property type="evidence" value="ECO:0007669"/>
    <property type="project" value="UniProtKB-UniRule"/>
</dbReference>
<dbReference type="GO" id="GO:0008776">
    <property type="term" value="F:acetate kinase activity"/>
    <property type="evidence" value="ECO:0007669"/>
    <property type="project" value="TreeGrafter"/>
</dbReference>
<dbReference type="InterPro" id="IPR000890">
    <property type="entry name" value="Aliphatic_acid_kin_short-chain"/>
</dbReference>
<dbReference type="GO" id="GO:0005737">
    <property type="term" value="C:cytoplasm"/>
    <property type="evidence" value="ECO:0007669"/>
    <property type="project" value="UniProtKB-SubCell"/>
</dbReference>
<dbReference type="InterPro" id="IPR011245">
    <property type="entry name" value="Butyrate_kin"/>
</dbReference>
<protein>
    <recommendedName>
        <fullName evidence="9">Probable butyrate kinase</fullName>
        <shortName evidence="9">BK</shortName>
        <ecNumber evidence="9">2.7.2.7</ecNumber>
    </recommendedName>
    <alternativeName>
        <fullName evidence="9">Branched-chain carboxylic acid kinase</fullName>
    </alternativeName>
</protein>
<evidence type="ECO:0000256" key="6">
    <source>
        <dbReference type="ARBA" id="ARBA00022777"/>
    </source>
</evidence>
<dbReference type="SUPFAM" id="SSF53067">
    <property type="entry name" value="Actin-like ATPase domain"/>
    <property type="match status" value="2"/>
</dbReference>
<dbReference type="PROSITE" id="PS01076">
    <property type="entry name" value="ACETATE_KINASE_2"/>
    <property type="match status" value="1"/>
</dbReference>
<keyword evidence="12" id="KW-1185">Reference proteome</keyword>
<proteinExistence type="inferred from homology"/>
<dbReference type="Proteomes" id="UP000683246">
    <property type="component" value="Chromosome"/>
</dbReference>
<name>A0A8J8SJJ5_9FIRM</name>
<evidence type="ECO:0000256" key="4">
    <source>
        <dbReference type="ARBA" id="ARBA00022679"/>
    </source>
</evidence>
<evidence type="ECO:0000313" key="11">
    <source>
        <dbReference type="EMBL" id="QUI25706.1"/>
    </source>
</evidence>
<dbReference type="AlphaFoldDB" id="A0A8J8SJJ5"/>
<keyword evidence="5 9" id="KW-0547">Nucleotide-binding</keyword>
<reference evidence="11" key="1">
    <citation type="submission" date="2020-07" db="EMBL/GenBank/DDBJ databases">
        <title>Vallitalea pronyensis genome.</title>
        <authorList>
            <person name="Postec A."/>
        </authorList>
    </citation>
    <scope>NUCLEOTIDE SEQUENCE</scope>
    <source>
        <strain evidence="11">FatNI3</strain>
    </source>
</reference>
<dbReference type="HAMAP" id="MF_00542">
    <property type="entry name" value="Butyrate_kinase"/>
    <property type="match status" value="1"/>
</dbReference>
<comment type="subcellular location">
    <subcellularLocation>
        <location evidence="1 9">Cytoplasm</location>
    </subcellularLocation>
</comment>
<comment type="catalytic activity">
    <reaction evidence="8 9">
        <text>butanoate + ATP = butanoyl phosphate + ADP</text>
        <dbReference type="Rhea" id="RHEA:13585"/>
        <dbReference type="ChEBI" id="CHEBI:17968"/>
        <dbReference type="ChEBI" id="CHEBI:30616"/>
        <dbReference type="ChEBI" id="CHEBI:58079"/>
        <dbReference type="ChEBI" id="CHEBI:456216"/>
        <dbReference type="EC" id="2.7.2.7"/>
    </reaction>
</comment>
<evidence type="ECO:0000313" key="12">
    <source>
        <dbReference type="Proteomes" id="UP000683246"/>
    </source>
</evidence>
<keyword evidence="3 9" id="KW-0963">Cytoplasm</keyword>
<dbReference type="PROSITE" id="PS01075">
    <property type="entry name" value="ACETATE_KINASE_1"/>
    <property type="match status" value="1"/>
</dbReference>
<organism evidence="11 12">
    <name type="scientific">Vallitalea pronyensis</name>
    <dbReference type="NCBI Taxonomy" id="1348613"/>
    <lineage>
        <taxon>Bacteria</taxon>
        <taxon>Bacillati</taxon>
        <taxon>Bacillota</taxon>
        <taxon>Clostridia</taxon>
        <taxon>Lachnospirales</taxon>
        <taxon>Vallitaleaceae</taxon>
        <taxon>Vallitalea</taxon>
    </lineage>
</organism>
<dbReference type="NCBIfam" id="TIGR02707">
    <property type="entry name" value="butyr_kinase"/>
    <property type="match status" value="1"/>
</dbReference>
<dbReference type="CDD" id="cd24011">
    <property type="entry name" value="ASKHA_NBD_BK"/>
    <property type="match status" value="1"/>
</dbReference>
<evidence type="ECO:0000256" key="8">
    <source>
        <dbReference type="ARBA" id="ARBA00048596"/>
    </source>
</evidence>
<dbReference type="NCBIfam" id="NF002834">
    <property type="entry name" value="PRK03011.1-5"/>
    <property type="match status" value="1"/>
</dbReference>
<sequence>MGNSRILVINPGSTSTKIGVFDGEQLVFEKTLRHQASKLETFDTILDQYEFRKEAVIEALKAHHIELSSLRSIVGRGGLLGPVEGGTYKLDDHIVDTLKEWAIKGHASNIAGIMAKELADEQGIPSFIVDPPCVDEMEDIARITGLEGTTRMSLFHALNQKAVARRAAKRLGKAYEDCNFIVAHVGGGVSVGAHQKGRVIDVNNALDGDGPFSPERAGEVPAGEIVRLCFSGKYTQKQIKKMLMGKGGLVSYLGVNDARIVEDRIKQGDKKAALIYDAMIYQVAKAIGAMSTVLKGEYDQIIFTGGVAHSDLFTRQLKERVSFLGNLVVYPGEDELMALAEGALRVLNGEEEAKIYK</sequence>
<comment type="similarity">
    <text evidence="2 9 10">Belongs to the acetokinase family.</text>
</comment>
<accession>A0A8J8SJJ5</accession>
<evidence type="ECO:0000256" key="10">
    <source>
        <dbReference type="RuleBase" id="RU003835"/>
    </source>
</evidence>